<keyword evidence="5" id="KW-1185">Reference proteome</keyword>
<keyword evidence="2" id="KW-0647">Proteasome</keyword>
<dbReference type="GO" id="GO:0051726">
    <property type="term" value="P:regulation of cell cycle"/>
    <property type="evidence" value="ECO:0007669"/>
    <property type="project" value="EnsemblFungi"/>
</dbReference>
<gene>
    <name evidence="4" type="ORF">LADA_0B03246G</name>
</gene>
<dbReference type="GO" id="GO:0005829">
    <property type="term" value="C:cytosol"/>
    <property type="evidence" value="ECO:0007669"/>
    <property type="project" value="EnsemblFungi"/>
</dbReference>
<dbReference type="GO" id="GO:0043161">
    <property type="term" value="P:proteasome-mediated ubiquitin-dependent protein catabolic process"/>
    <property type="evidence" value="ECO:0007669"/>
    <property type="project" value="EnsemblFungi"/>
</dbReference>
<comment type="subcellular location">
    <subcellularLocation>
        <location evidence="2">Nucleus</location>
    </subcellularLocation>
</comment>
<dbReference type="AlphaFoldDB" id="A0A1G4ISD1"/>
<name>A0A1G4ISD1_9SACH</name>
<comment type="function">
    <text evidence="2">Component of the 26S proteasome, a multiprotein complex involved in the ATP-dependent degradation of ubiquitinated proteins.</text>
</comment>
<feature type="region of interest" description="Disordered" evidence="3">
    <location>
        <begin position="1"/>
        <end position="27"/>
    </location>
</feature>
<evidence type="ECO:0000256" key="3">
    <source>
        <dbReference type="SAM" id="MobiDB-lite"/>
    </source>
</evidence>
<evidence type="ECO:0000313" key="4">
    <source>
        <dbReference type="EMBL" id="SCU79802.1"/>
    </source>
</evidence>
<keyword evidence="2" id="KW-0539">Nucleus</keyword>
<dbReference type="GO" id="GO:0008541">
    <property type="term" value="C:proteasome regulatory particle, lid subcomplex"/>
    <property type="evidence" value="ECO:0007669"/>
    <property type="project" value="UniProtKB-UniRule"/>
</dbReference>
<dbReference type="SMART" id="SM01385">
    <property type="entry name" value="DSS1_SEM1"/>
    <property type="match status" value="1"/>
</dbReference>
<dbReference type="PANTHER" id="PTHR16771">
    <property type="entry name" value="26 PROTEASOME COMPLEX SUBUNIT DSS1"/>
    <property type="match status" value="1"/>
</dbReference>
<evidence type="ECO:0000256" key="1">
    <source>
        <dbReference type="ARBA" id="ARBA00034491"/>
    </source>
</evidence>
<dbReference type="GO" id="GO:0006406">
    <property type="term" value="P:mRNA export from nucleus"/>
    <property type="evidence" value="ECO:0007669"/>
    <property type="project" value="UniProtKB-UniRule"/>
</dbReference>
<feature type="compositionally biased region" description="Acidic residues" evidence="3">
    <location>
        <begin position="12"/>
        <end position="21"/>
    </location>
</feature>
<evidence type="ECO:0000313" key="5">
    <source>
        <dbReference type="Proteomes" id="UP000190274"/>
    </source>
</evidence>
<feature type="compositionally biased region" description="Basic and acidic residues" evidence="3">
    <location>
        <begin position="1"/>
        <end position="11"/>
    </location>
</feature>
<dbReference type="EMBL" id="LT598456">
    <property type="protein sequence ID" value="SCU79802.1"/>
    <property type="molecule type" value="Genomic_DNA"/>
</dbReference>
<dbReference type="GO" id="GO:0034515">
    <property type="term" value="C:proteasome storage granule"/>
    <property type="evidence" value="ECO:0007669"/>
    <property type="project" value="EnsemblFungi"/>
</dbReference>
<dbReference type="CDD" id="cd13768">
    <property type="entry name" value="DSS1_Sem1"/>
    <property type="match status" value="1"/>
</dbReference>
<organism evidence="4 5">
    <name type="scientific">Lachancea dasiensis</name>
    <dbReference type="NCBI Taxonomy" id="1072105"/>
    <lineage>
        <taxon>Eukaryota</taxon>
        <taxon>Fungi</taxon>
        <taxon>Dikarya</taxon>
        <taxon>Ascomycota</taxon>
        <taxon>Saccharomycotina</taxon>
        <taxon>Saccharomycetes</taxon>
        <taxon>Saccharomycetales</taxon>
        <taxon>Saccharomycetaceae</taxon>
        <taxon>Lachancea</taxon>
    </lineage>
</organism>
<dbReference type="InterPro" id="IPR007834">
    <property type="entry name" value="DSS1_SEM1"/>
</dbReference>
<dbReference type="GO" id="GO:0043248">
    <property type="term" value="P:proteasome assembly"/>
    <property type="evidence" value="ECO:0007669"/>
    <property type="project" value="UniProtKB-UniRule"/>
</dbReference>
<reference evidence="5" key="1">
    <citation type="submission" date="2016-03" db="EMBL/GenBank/DDBJ databases">
        <authorList>
            <person name="Devillers H."/>
        </authorList>
    </citation>
    <scope>NUCLEOTIDE SEQUENCE [LARGE SCALE GENOMIC DNA]</scope>
</reference>
<dbReference type="STRING" id="1266660.A0A1G4ISD1"/>
<dbReference type="GO" id="GO:0060090">
    <property type="term" value="F:molecular adaptor activity"/>
    <property type="evidence" value="ECO:0007669"/>
    <property type="project" value="EnsemblFungi"/>
</dbReference>
<dbReference type="GO" id="GO:0000724">
    <property type="term" value="P:double-strand break repair via homologous recombination"/>
    <property type="evidence" value="ECO:0007669"/>
    <property type="project" value="TreeGrafter"/>
</dbReference>
<proteinExistence type="inferred from homology"/>
<dbReference type="GO" id="GO:0072742">
    <property type="term" value="P:SAGA complex localization to transcription regulatory region"/>
    <property type="evidence" value="ECO:0007669"/>
    <property type="project" value="EnsemblFungi"/>
</dbReference>
<dbReference type="GO" id="GO:0035753">
    <property type="term" value="P:maintenance of DNA trinucleotide repeats"/>
    <property type="evidence" value="ECO:0007669"/>
    <property type="project" value="EnsemblFungi"/>
</dbReference>
<dbReference type="Pfam" id="PF05160">
    <property type="entry name" value="DSS1_SEM1"/>
    <property type="match status" value="1"/>
</dbReference>
<comment type="similarity">
    <text evidence="1 2">Belongs to the DSS1/SEM1 family.</text>
</comment>
<dbReference type="Proteomes" id="UP000190274">
    <property type="component" value="Chromosome B"/>
</dbReference>
<sequence>MSAEMEHKKTLEEDDEFEDFPMDTWPDSETIKEASDIQANLWKEDWDDVEVEDDFTNELKKELEKHRK</sequence>
<dbReference type="GO" id="GO:0070390">
    <property type="term" value="C:transcription export complex 2"/>
    <property type="evidence" value="ECO:0007669"/>
    <property type="project" value="EnsemblFungi"/>
</dbReference>
<evidence type="ECO:0000256" key="2">
    <source>
        <dbReference type="RuleBase" id="RU369057"/>
    </source>
</evidence>
<dbReference type="GO" id="GO:0030447">
    <property type="term" value="P:filamentous growth"/>
    <property type="evidence" value="ECO:0007669"/>
    <property type="project" value="EnsemblFungi"/>
</dbReference>
<protein>
    <recommendedName>
        <fullName evidence="2">26S proteasome complex subunit SEM1</fullName>
    </recommendedName>
</protein>
<dbReference type="PANTHER" id="PTHR16771:SF0">
    <property type="entry name" value="26S PROTEASOME COMPLEX SUBUNIT SEM1"/>
    <property type="match status" value="1"/>
</dbReference>
<accession>A0A1G4ISD1</accession>
<dbReference type="GO" id="GO:0044183">
    <property type="term" value="F:protein folding chaperone"/>
    <property type="evidence" value="ECO:0007669"/>
    <property type="project" value="EnsemblFungi"/>
</dbReference>